<evidence type="ECO:0000256" key="6">
    <source>
        <dbReference type="ARBA" id="ARBA00023288"/>
    </source>
</evidence>
<evidence type="ECO:0000256" key="1">
    <source>
        <dbReference type="ARBA" id="ARBA00010296"/>
    </source>
</evidence>
<keyword evidence="2" id="KW-1003">Cell membrane</keyword>
<keyword evidence="4" id="KW-0472">Membrane</keyword>
<dbReference type="InterPro" id="IPR012556">
    <property type="entry name" value="Entericidin"/>
</dbReference>
<dbReference type="PROSITE" id="PS51257">
    <property type="entry name" value="PROKAR_LIPOPROTEIN"/>
    <property type="match status" value="1"/>
</dbReference>
<comment type="caution">
    <text evidence="7">The sequence shown here is derived from an EMBL/GenBank/DDBJ whole genome shotgun (WGS) entry which is preliminary data.</text>
</comment>
<proteinExistence type="inferred from homology"/>
<dbReference type="RefSeq" id="WP_161037729.1">
    <property type="nucleotide sequence ID" value="NZ_WWCM01000002.1"/>
</dbReference>
<evidence type="ECO:0000313" key="7">
    <source>
        <dbReference type="EMBL" id="MYM38304.1"/>
    </source>
</evidence>
<evidence type="ECO:0000256" key="2">
    <source>
        <dbReference type="ARBA" id="ARBA00022475"/>
    </source>
</evidence>
<evidence type="ECO:0000256" key="3">
    <source>
        <dbReference type="ARBA" id="ARBA00022729"/>
    </source>
</evidence>
<keyword evidence="6 7" id="KW-0449">Lipoprotein</keyword>
<evidence type="ECO:0000313" key="8">
    <source>
        <dbReference type="Proteomes" id="UP000478090"/>
    </source>
</evidence>
<comment type="similarity">
    <text evidence="1">Belongs to the EcnA/EcnB lipoprotein family.</text>
</comment>
<gene>
    <name evidence="7" type="ORF">GTP27_03075</name>
</gene>
<name>A0ABW9VIE2_9BURK</name>
<evidence type="ECO:0000256" key="5">
    <source>
        <dbReference type="ARBA" id="ARBA00023139"/>
    </source>
</evidence>
<dbReference type="Pfam" id="PF08085">
    <property type="entry name" value="Entericidin"/>
    <property type="match status" value="1"/>
</dbReference>
<dbReference type="Proteomes" id="UP000478090">
    <property type="component" value="Unassembled WGS sequence"/>
</dbReference>
<dbReference type="EMBL" id="WWCM01000002">
    <property type="protein sequence ID" value="MYM38304.1"/>
    <property type="molecule type" value="Genomic_DNA"/>
</dbReference>
<evidence type="ECO:0000256" key="4">
    <source>
        <dbReference type="ARBA" id="ARBA00023136"/>
    </source>
</evidence>
<keyword evidence="8" id="KW-1185">Reference proteome</keyword>
<organism evidence="7 8">
    <name type="scientific">Duganella qianjiadongensis</name>
    <dbReference type="NCBI Taxonomy" id="2692176"/>
    <lineage>
        <taxon>Bacteria</taxon>
        <taxon>Pseudomonadati</taxon>
        <taxon>Pseudomonadota</taxon>
        <taxon>Betaproteobacteria</taxon>
        <taxon>Burkholderiales</taxon>
        <taxon>Oxalobacteraceae</taxon>
        <taxon>Telluria group</taxon>
        <taxon>Duganella</taxon>
    </lineage>
</organism>
<reference evidence="7 8" key="1">
    <citation type="submission" date="2019-12" db="EMBL/GenBank/DDBJ databases">
        <title>Novel species isolated from a subtropical stream in China.</title>
        <authorList>
            <person name="Lu H."/>
        </authorList>
    </citation>
    <scope>NUCLEOTIDE SEQUENCE [LARGE SCALE GENOMIC DNA]</scope>
    <source>
        <strain evidence="7 8">CY13W</strain>
    </source>
</reference>
<keyword evidence="3" id="KW-0732">Signal</keyword>
<keyword evidence="5" id="KW-0564">Palmitate</keyword>
<protein>
    <submittedName>
        <fullName evidence="7">Entericidin A/B family lipoprotein</fullName>
    </submittedName>
</protein>
<sequence length="43" mass="4342">MKKLIALTILAMTTLFLTGCNTVAGIGKDVQKAGQAVQGAAGH</sequence>
<accession>A0ABW9VIE2</accession>